<accession>A0A7J6ML32</accession>
<evidence type="ECO:0000256" key="1">
    <source>
        <dbReference type="SAM" id="MobiDB-lite"/>
    </source>
</evidence>
<keyword evidence="2" id="KW-0808">Transferase</keyword>
<keyword evidence="2" id="KW-0418">Kinase</keyword>
<comment type="caution">
    <text evidence="2">The sequence shown here is derived from an EMBL/GenBank/DDBJ whole genome shotgun (WGS) entry which is preliminary data.</text>
</comment>
<dbReference type="GO" id="GO:0016301">
    <property type="term" value="F:kinase activity"/>
    <property type="evidence" value="ECO:0007669"/>
    <property type="project" value="UniProtKB-KW"/>
</dbReference>
<organism evidence="2 3">
    <name type="scientific">Perkinsus chesapeaki</name>
    <name type="common">Clam parasite</name>
    <name type="synonym">Perkinsus andrewsi</name>
    <dbReference type="NCBI Taxonomy" id="330153"/>
    <lineage>
        <taxon>Eukaryota</taxon>
        <taxon>Sar</taxon>
        <taxon>Alveolata</taxon>
        <taxon>Perkinsozoa</taxon>
        <taxon>Perkinsea</taxon>
        <taxon>Perkinsida</taxon>
        <taxon>Perkinsidae</taxon>
        <taxon>Perkinsus</taxon>
    </lineage>
</organism>
<gene>
    <name evidence="2" type="primary">MKK5_1</name>
    <name evidence="2" type="ORF">FOL47_000694</name>
</gene>
<keyword evidence="3" id="KW-1185">Reference proteome</keyword>
<protein>
    <submittedName>
        <fullName evidence="2">Mitogen-activated protein kinase kinase</fullName>
    </submittedName>
</protein>
<feature type="region of interest" description="Disordered" evidence="1">
    <location>
        <begin position="80"/>
        <end position="104"/>
    </location>
</feature>
<sequence>MGYGLVAIPQWLAVLAKDERLIQALYAQAVQGNDARLKSKYELTDTFNACKNIPLSSMDVSAREKMRESAEFLGVYWNSRRSDDDSFHSISNGDEDPVEKEESGFIAHGIMSAF</sequence>
<name>A0A7J6ML32_PERCH</name>
<dbReference type="Proteomes" id="UP000591131">
    <property type="component" value="Unassembled WGS sequence"/>
</dbReference>
<evidence type="ECO:0000313" key="3">
    <source>
        <dbReference type="Proteomes" id="UP000591131"/>
    </source>
</evidence>
<reference evidence="2 3" key="1">
    <citation type="submission" date="2020-04" db="EMBL/GenBank/DDBJ databases">
        <title>Perkinsus chesapeaki whole genome sequence.</title>
        <authorList>
            <person name="Bogema D.R."/>
        </authorList>
    </citation>
    <scope>NUCLEOTIDE SEQUENCE [LARGE SCALE GENOMIC DNA]</scope>
    <source>
        <strain evidence="2">ATCC PRA-425</strain>
    </source>
</reference>
<dbReference type="AlphaFoldDB" id="A0A7J6ML32"/>
<dbReference type="EMBL" id="JAAPAO010000113">
    <property type="protein sequence ID" value="KAF4672309.1"/>
    <property type="molecule type" value="Genomic_DNA"/>
</dbReference>
<proteinExistence type="predicted"/>
<evidence type="ECO:0000313" key="2">
    <source>
        <dbReference type="EMBL" id="KAF4672309.1"/>
    </source>
</evidence>